<dbReference type="SMART" id="SM00220">
    <property type="entry name" value="S_TKc"/>
    <property type="match status" value="1"/>
</dbReference>
<evidence type="ECO:0000256" key="7">
    <source>
        <dbReference type="ARBA" id="ARBA00047899"/>
    </source>
</evidence>
<comment type="catalytic activity">
    <reaction evidence="7">
        <text>L-threonyl-[protein] + ATP = O-phospho-L-threonyl-[protein] + ADP + H(+)</text>
        <dbReference type="Rhea" id="RHEA:46608"/>
        <dbReference type="Rhea" id="RHEA-COMP:11060"/>
        <dbReference type="Rhea" id="RHEA-COMP:11605"/>
        <dbReference type="ChEBI" id="CHEBI:15378"/>
        <dbReference type="ChEBI" id="CHEBI:30013"/>
        <dbReference type="ChEBI" id="CHEBI:30616"/>
        <dbReference type="ChEBI" id="CHEBI:61977"/>
        <dbReference type="ChEBI" id="CHEBI:456216"/>
        <dbReference type="EC" id="2.7.11.1"/>
    </reaction>
</comment>
<evidence type="ECO:0000256" key="6">
    <source>
        <dbReference type="ARBA" id="ARBA00022840"/>
    </source>
</evidence>
<evidence type="ECO:0000256" key="10">
    <source>
        <dbReference type="RuleBase" id="RU000304"/>
    </source>
</evidence>
<evidence type="ECO:0000256" key="3">
    <source>
        <dbReference type="ARBA" id="ARBA00022679"/>
    </source>
</evidence>
<dbReference type="PANTHER" id="PTHR47634">
    <property type="entry name" value="PROTEIN KINASE DOMAIN-CONTAINING PROTEIN-RELATED"/>
    <property type="match status" value="1"/>
</dbReference>
<evidence type="ECO:0000256" key="8">
    <source>
        <dbReference type="ARBA" id="ARBA00048679"/>
    </source>
</evidence>
<evidence type="ECO:0000256" key="4">
    <source>
        <dbReference type="ARBA" id="ARBA00022741"/>
    </source>
</evidence>
<dbReference type="PROSITE" id="PS00107">
    <property type="entry name" value="PROTEIN_KINASE_ATP"/>
    <property type="match status" value="1"/>
</dbReference>
<keyword evidence="6 9" id="KW-0067">ATP-binding</keyword>
<dbReference type="InterPro" id="IPR011009">
    <property type="entry name" value="Kinase-like_dom_sf"/>
</dbReference>
<proteinExistence type="inferred from homology"/>
<dbReference type="Pfam" id="PF00069">
    <property type="entry name" value="Pkinase"/>
    <property type="match status" value="1"/>
</dbReference>
<evidence type="ECO:0000256" key="1">
    <source>
        <dbReference type="ARBA" id="ARBA00012513"/>
    </source>
</evidence>
<name>A0ABR1PGP8_DIAER</name>
<dbReference type="InterPro" id="IPR051334">
    <property type="entry name" value="SRPK"/>
</dbReference>
<dbReference type="PANTHER" id="PTHR47634:SF9">
    <property type="entry name" value="PROTEIN KINASE DOMAIN-CONTAINING PROTEIN-RELATED"/>
    <property type="match status" value="1"/>
</dbReference>
<keyword evidence="2 10" id="KW-0723">Serine/threonine-protein kinase</keyword>
<organism evidence="12 13">
    <name type="scientific">Diaporthe eres</name>
    <name type="common">Phomopsis oblonga</name>
    <dbReference type="NCBI Taxonomy" id="83184"/>
    <lineage>
        <taxon>Eukaryota</taxon>
        <taxon>Fungi</taxon>
        <taxon>Dikarya</taxon>
        <taxon>Ascomycota</taxon>
        <taxon>Pezizomycotina</taxon>
        <taxon>Sordariomycetes</taxon>
        <taxon>Sordariomycetidae</taxon>
        <taxon>Diaporthales</taxon>
        <taxon>Diaporthaceae</taxon>
        <taxon>Diaporthe</taxon>
        <taxon>Diaporthe eres species complex</taxon>
    </lineage>
</organism>
<dbReference type="Proteomes" id="UP001430848">
    <property type="component" value="Unassembled WGS sequence"/>
</dbReference>
<dbReference type="InterPro" id="IPR008271">
    <property type="entry name" value="Ser/Thr_kinase_AS"/>
</dbReference>
<keyword evidence="4 9" id="KW-0547">Nucleotide-binding</keyword>
<dbReference type="InterPro" id="IPR000719">
    <property type="entry name" value="Prot_kinase_dom"/>
</dbReference>
<dbReference type="EC" id="2.7.11.1" evidence="1"/>
<dbReference type="PROSITE" id="PS50011">
    <property type="entry name" value="PROTEIN_KINASE_DOM"/>
    <property type="match status" value="1"/>
</dbReference>
<dbReference type="SUPFAM" id="SSF56112">
    <property type="entry name" value="Protein kinase-like (PK-like)"/>
    <property type="match status" value="1"/>
</dbReference>
<protein>
    <recommendedName>
        <fullName evidence="1">non-specific serine/threonine protein kinase</fullName>
        <ecNumber evidence="1">2.7.11.1</ecNumber>
    </recommendedName>
</protein>
<dbReference type="Gene3D" id="3.30.200.20">
    <property type="entry name" value="Phosphorylase Kinase, domain 1"/>
    <property type="match status" value="1"/>
</dbReference>
<keyword evidence="3" id="KW-0808">Transferase</keyword>
<gene>
    <name evidence="12" type="ORF">SLS63_003787</name>
</gene>
<dbReference type="EMBL" id="JAKNSF020000012">
    <property type="protein sequence ID" value="KAK7735826.1"/>
    <property type="molecule type" value="Genomic_DNA"/>
</dbReference>
<dbReference type="Gene3D" id="1.10.510.10">
    <property type="entry name" value="Transferase(Phosphotransferase) domain 1"/>
    <property type="match status" value="1"/>
</dbReference>
<keyword evidence="13" id="KW-1185">Reference proteome</keyword>
<comment type="catalytic activity">
    <reaction evidence="8">
        <text>L-seryl-[protein] + ATP = O-phospho-L-seryl-[protein] + ADP + H(+)</text>
        <dbReference type="Rhea" id="RHEA:17989"/>
        <dbReference type="Rhea" id="RHEA-COMP:9863"/>
        <dbReference type="Rhea" id="RHEA-COMP:11604"/>
        <dbReference type="ChEBI" id="CHEBI:15378"/>
        <dbReference type="ChEBI" id="CHEBI:29999"/>
        <dbReference type="ChEBI" id="CHEBI:30616"/>
        <dbReference type="ChEBI" id="CHEBI:83421"/>
        <dbReference type="ChEBI" id="CHEBI:456216"/>
        <dbReference type="EC" id="2.7.11.1"/>
    </reaction>
</comment>
<comment type="caution">
    <text evidence="12">The sequence shown here is derived from an EMBL/GenBank/DDBJ whole genome shotgun (WGS) entry which is preliminary data.</text>
</comment>
<evidence type="ECO:0000256" key="5">
    <source>
        <dbReference type="ARBA" id="ARBA00022777"/>
    </source>
</evidence>
<evidence type="ECO:0000313" key="12">
    <source>
        <dbReference type="EMBL" id="KAK7735826.1"/>
    </source>
</evidence>
<reference evidence="12 13" key="1">
    <citation type="submission" date="2024-02" db="EMBL/GenBank/DDBJ databases">
        <title>De novo assembly and annotation of 12 fungi associated with fruit tree decline syndrome in Ontario, Canada.</title>
        <authorList>
            <person name="Sulman M."/>
            <person name="Ellouze W."/>
            <person name="Ilyukhin E."/>
        </authorList>
    </citation>
    <scope>NUCLEOTIDE SEQUENCE [LARGE SCALE GENOMIC DNA]</scope>
    <source>
        <strain evidence="12 13">M169</strain>
    </source>
</reference>
<comment type="similarity">
    <text evidence="10">Belongs to the protein kinase superfamily.</text>
</comment>
<accession>A0ABR1PGP8</accession>
<feature type="domain" description="Protein kinase" evidence="11">
    <location>
        <begin position="32"/>
        <end position="270"/>
    </location>
</feature>
<dbReference type="PROSITE" id="PS00108">
    <property type="entry name" value="PROTEIN_KINASE_ST"/>
    <property type="match status" value="1"/>
</dbReference>
<evidence type="ECO:0000313" key="13">
    <source>
        <dbReference type="Proteomes" id="UP001430848"/>
    </source>
</evidence>
<dbReference type="InterPro" id="IPR017441">
    <property type="entry name" value="Protein_kinase_ATP_BS"/>
</dbReference>
<feature type="binding site" evidence="9">
    <location>
        <position position="66"/>
    </location>
    <ligand>
        <name>ATP</name>
        <dbReference type="ChEBI" id="CHEBI:30616"/>
    </ligand>
</feature>
<evidence type="ECO:0000256" key="9">
    <source>
        <dbReference type="PROSITE-ProRule" id="PRU10141"/>
    </source>
</evidence>
<sequence length="270" mass="31238">MTDLGNIEEGRDAYRSGGFHPVYIGDVYASKYEVMSKIGYGRYSTVWLVKDLSKPLEDDQRFRALKVLGAECYGQDSPIYEREILTHLRAGDRKLLGYKYVCHLVDDFEIKGPNGDHICLVLELMGENLRTFGVWFQEHMVPTLLMRKLTFQLVCALDFAHESNVIHTDIKPDNVFVKFRDTHRIESEYLVKEPIPKQDKAEERYTPIQSRPLRAYYFGVDITRFHELDIALGDWGVSSWATKHLTENIQPVALRAPEVLIRAPWDINVD</sequence>
<keyword evidence="5" id="KW-0418">Kinase</keyword>
<evidence type="ECO:0000259" key="11">
    <source>
        <dbReference type="PROSITE" id="PS50011"/>
    </source>
</evidence>
<evidence type="ECO:0000256" key="2">
    <source>
        <dbReference type="ARBA" id="ARBA00022527"/>
    </source>
</evidence>